<dbReference type="GO" id="GO:0003677">
    <property type="term" value="F:DNA binding"/>
    <property type="evidence" value="ECO:0007669"/>
    <property type="project" value="UniProtKB-KW"/>
</dbReference>
<dbReference type="CDD" id="cd00067">
    <property type="entry name" value="GAL4"/>
    <property type="match status" value="1"/>
</dbReference>
<evidence type="ECO:0000313" key="9">
    <source>
        <dbReference type="EMBL" id="OQE41228.1"/>
    </source>
</evidence>
<keyword evidence="10" id="KW-1185">Reference proteome</keyword>
<dbReference type="AlphaFoldDB" id="A0A1V6US28"/>
<evidence type="ECO:0000256" key="5">
    <source>
        <dbReference type="ARBA" id="ARBA00023163"/>
    </source>
</evidence>
<evidence type="ECO:0000313" key="10">
    <source>
        <dbReference type="Proteomes" id="UP000191500"/>
    </source>
</evidence>
<evidence type="ECO:0000256" key="7">
    <source>
        <dbReference type="SAM" id="MobiDB-lite"/>
    </source>
</evidence>
<dbReference type="Proteomes" id="UP000191500">
    <property type="component" value="Unassembled WGS sequence"/>
</dbReference>
<evidence type="ECO:0000256" key="2">
    <source>
        <dbReference type="ARBA" id="ARBA00022833"/>
    </source>
</evidence>
<dbReference type="Gene3D" id="4.10.240.10">
    <property type="entry name" value="Zn(2)-C6 fungal-type DNA-binding domain"/>
    <property type="match status" value="1"/>
</dbReference>
<protein>
    <recommendedName>
        <fullName evidence="8">Zn(2)-C6 fungal-type domain-containing protein</fullName>
    </recommendedName>
</protein>
<feature type="region of interest" description="Disordered" evidence="7">
    <location>
        <begin position="1"/>
        <end position="22"/>
    </location>
</feature>
<name>A0A1V6US28_9EURO</name>
<keyword evidence="6" id="KW-0539">Nucleus</keyword>
<dbReference type="SUPFAM" id="SSF57701">
    <property type="entry name" value="Zn2/Cys6 DNA-binding domain"/>
    <property type="match status" value="1"/>
</dbReference>
<proteinExistence type="predicted"/>
<dbReference type="GO" id="GO:0008270">
    <property type="term" value="F:zinc ion binding"/>
    <property type="evidence" value="ECO:0007669"/>
    <property type="project" value="InterPro"/>
</dbReference>
<dbReference type="PANTHER" id="PTHR36206">
    <property type="entry name" value="ASPERCRYPTIN BIOSYNTHESIS CLUSTER-SPECIFIC TRANSCRIPTION REGULATOR ATNN-RELATED"/>
    <property type="match status" value="1"/>
</dbReference>
<keyword evidence="1" id="KW-0479">Metal-binding</keyword>
<evidence type="ECO:0000256" key="6">
    <source>
        <dbReference type="ARBA" id="ARBA00023242"/>
    </source>
</evidence>
<keyword evidence="4" id="KW-0238">DNA-binding</keyword>
<sequence>MYSEYPKRRSEHTNSRSGCSTCKRRHKKCDETHPACLKCTAVGRICDGYEQVIDKRTRQWRDVEARDSANGQNRVALEIRYNSRVRSPVATIPLSFGSAGQTELTWDERWYLDFYRNVTAKRYSRYFQNTFWDGLVLQICEQHPAVRHAAIAIGAHYFQLEQVQGDYKQNQESFLTLHHSTKAITYLRESLAREIILQDSPSSIHKQVVLVTCVILTILSLFQGDLSTSRHHLVSGYRLFKEWDVRKDEGSTGLALRQLFAQIHVHWSISTYPELFAEVTEPFDDKHLAVPPKLGTPTFTGIDQMHLVERFVVAVGDVILDITPCGFDIGPASSIRRDAAVALTKLRLWGSRLMAFLVEANSLAPDDCDALRLVELWGGIIDIKLAVATSKKPDEMSYDDYLERFQHTTKMAQVLAGSGSNDIPLSPFVYRFSVLPSLLWSGAKCRDWRVRRDICSILQKWTGDDYWVSATTLALKRLISIESRGVKEGDTIPEAARAEFVNVNVQSGDSKVELRYRRPWNTSYSKYSSDEWESDTMYY</sequence>
<dbReference type="STRING" id="36646.A0A1V6US28"/>
<gene>
    <name evidence="9" type="ORF">PENCOP_c005G06435</name>
</gene>
<dbReference type="Pfam" id="PF00172">
    <property type="entry name" value="Zn_clus"/>
    <property type="match status" value="1"/>
</dbReference>
<reference evidence="10" key="1">
    <citation type="journal article" date="2017" name="Nat. Microbiol.">
        <title>Global analysis of biosynthetic gene clusters reveals vast potential of secondary metabolite production in Penicillium species.</title>
        <authorList>
            <person name="Nielsen J.C."/>
            <person name="Grijseels S."/>
            <person name="Prigent S."/>
            <person name="Ji B."/>
            <person name="Dainat J."/>
            <person name="Nielsen K.F."/>
            <person name="Frisvad J.C."/>
            <person name="Workman M."/>
            <person name="Nielsen J."/>
        </authorList>
    </citation>
    <scope>NUCLEOTIDE SEQUENCE [LARGE SCALE GENOMIC DNA]</scope>
    <source>
        <strain evidence="10">IBT 31321</strain>
    </source>
</reference>
<evidence type="ECO:0000259" key="8">
    <source>
        <dbReference type="PROSITE" id="PS50048"/>
    </source>
</evidence>
<dbReference type="InterPro" id="IPR036864">
    <property type="entry name" value="Zn2-C6_fun-type_DNA-bd_sf"/>
</dbReference>
<evidence type="ECO:0000256" key="3">
    <source>
        <dbReference type="ARBA" id="ARBA00023015"/>
    </source>
</evidence>
<dbReference type="Pfam" id="PF11951">
    <property type="entry name" value="Fungal_trans_2"/>
    <property type="match status" value="1"/>
</dbReference>
<comment type="caution">
    <text evidence="9">The sequence shown here is derived from an EMBL/GenBank/DDBJ whole genome shotgun (WGS) entry which is preliminary data.</text>
</comment>
<evidence type="ECO:0000256" key="1">
    <source>
        <dbReference type="ARBA" id="ARBA00022723"/>
    </source>
</evidence>
<keyword evidence="2" id="KW-0862">Zinc</keyword>
<dbReference type="EMBL" id="MDDG01000005">
    <property type="protein sequence ID" value="OQE41228.1"/>
    <property type="molecule type" value="Genomic_DNA"/>
</dbReference>
<dbReference type="PROSITE" id="PS00463">
    <property type="entry name" value="ZN2_CY6_FUNGAL_1"/>
    <property type="match status" value="1"/>
</dbReference>
<dbReference type="InterPro" id="IPR052360">
    <property type="entry name" value="Transcr_Regulatory_Proteins"/>
</dbReference>
<keyword evidence="3" id="KW-0805">Transcription regulation</keyword>
<organism evidence="9 10">
    <name type="scientific">Penicillium coprophilum</name>
    <dbReference type="NCBI Taxonomy" id="36646"/>
    <lineage>
        <taxon>Eukaryota</taxon>
        <taxon>Fungi</taxon>
        <taxon>Dikarya</taxon>
        <taxon>Ascomycota</taxon>
        <taxon>Pezizomycotina</taxon>
        <taxon>Eurotiomycetes</taxon>
        <taxon>Eurotiomycetidae</taxon>
        <taxon>Eurotiales</taxon>
        <taxon>Aspergillaceae</taxon>
        <taxon>Penicillium</taxon>
    </lineage>
</organism>
<keyword evidence="5" id="KW-0804">Transcription</keyword>
<dbReference type="InterPro" id="IPR001138">
    <property type="entry name" value="Zn2Cys6_DnaBD"/>
</dbReference>
<dbReference type="PROSITE" id="PS50048">
    <property type="entry name" value="ZN2_CY6_FUNGAL_2"/>
    <property type="match status" value="1"/>
</dbReference>
<feature type="domain" description="Zn(2)-C6 fungal-type" evidence="8">
    <location>
        <begin position="18"/>
        <end position="46"/>
    </location>
</feature>
<evidence type="ECO:0000256" key="4">
    <source>
        <dbReference type="ARBA" id="ARBA00023125"/>
    </source>
</evidence>
<dbReference type="SMART" id="SM00066">
    <property type="entry name" value="GAL4"/>
    <property type="match status" value="1"/>
</dbReference>
<dbReference type="GO" id="GO:0000981">
    <property type="term" value="F:DNA-binding transcription factor activity, RNA polymerase II-specific"/>
    <property type="evidence" value="ECO:0007669"/>
    <property type="project" value="InterPro"/>
</dbReference>
<feature type="compositionally biased region" description="Basic and acidic residues" evidence="7">
    <location>
        <begin position="1"/>
        <end position="14"/>
    </location>
</feature>
<dbReference type="PANTHER" id="PTHR36206:SF12">
    <property type="entry name" value="ASPERCRYPTIN BIOSYNTHESIS CLUSTER-SPECIFIC TRANSCRIPTION REGULATOR ATNN-RELATED"/>
    <property type="match status" value="1"/>
</dbReference>
<dbReference type="InterPro" id="IPR021858">
    <property type="entry name" value="Fun_TF"/>
</dbReference>
<accession>A0A1V6US28</accession>